<evidence type="ECO:0000313" key="3">
    <source>
        <dbReference type="Proteomes" id="UP001211907"/>
    </source>
</evidence>
<dbReference type="GO" id="GO:0005634">
    <property type="term" value="C:nucleus"/>
    <property type="evidence" value="ECO:0007669"/>
    <property type="project" value="InterPro"/>
</dbReference>
<feature type="region of interest" description="Disordered" evidence="1">
    <location>
        <begin position="1"/>
        <end position="23"/>
    </location>
</feature>
<dbReference type="GO" id="GO:0003677">
    <property type="term" value="F:DNA binding"/>
    <property type="evidence" value="ECO:0007669"/>
    <property type="project" value="InterPro"/>
</dbReference>
<organism evidence="2 3">
    <name type="scientific">Physocladia obscura</name>
    <dbReference type="NCBI Taxonomy" id="109957"/>
    <lineage>
        <taxon>Eukaryota</taxon>
        <taxon>Fungi</taxon>
        <taxon>Fungi incertae sedis</taxon>
        <taxon>Chytridiomycota</taxon>
        <taxon>Chytridiomycota incertae sedis</taxon>
        <taxon>Chytridiomycetes</taxon>
        <taxon>Chytridiales</taxon>
        <taxon>Chytriomycetaceae</taxon>
        <taxon>Physocladia</taxon>
    </lineage>
</organism>
<dbReference type="InterPro" id="IPR037095">
    <property type="entry name" value="RBP-J/Cbf11_DNA-bd_sf"/>
</dbReference>
<name>A0AAD5XK89_9FUNG</name>
<dbReference type="EMBL" id="JADGJH010000066">
    <property type="protein sequence ID" value="KAJ3139753.1"/>
    <property type="molecule type" value="Genomic_DNA"/>
</dbReference>
<reference evidence="2" key="1">
    <citation type="submission" date="2020-05" db="EMBL/GenBank/DDBJ databases">
        <title>Phylogenomic resolution of chytrid fungi.</title>
        <authorList>
            <person name="Stajich J.E."/>
            <person name="Amses K."/>
            <person name="Simmons R."/>
            <person name="Seto K."/>
            <person name="Myers J."/>
            <person name="Bonds A."/>
            <person name="Quandt C.A."/>
            <person name="Barry K."/>
            <person name="Liu P."/>
            <person name="Grigoriev I."/>
            <person name="Longcore J.E."/>
            <person name="James T.Y."/>
        </authorList>
    </citation>
    <scope>NUCLEOTIDE SEQUENCE</scope>
    <source>
        <strain evidence="2">JEL0513</strain>
    </source>
</reference>
<dbReference type="AlphaFoldDB" id="A0AAD5XK89"/>
<sequence>MAASGDTDRQLNESEPDAASNSLQLDSLEDLLESSKNSTSELIANDSFGSQFWSESTLTSEMNWIDNVFNTSMLAMPTGGINNNSSSGELNPSVECVGIDQGLCSFLWGPIKDFSSANNQFDGNLWNSLNYPFMDAAALTQIVADYFRDASDEVTILIQSTKITQKSYGSEKRNA</sequence>
<evidence type="ECO:0000313" key="2">
    <source>
        <dbReference type="EMBL" id="KAJ3139753.1"/>
    </source>
</evidence>
<accession>A0AAD5XK89</accession>
<evidence type="ECO:0000256" key="1">
    <source>
        <dbReference type="SAM" id="MobiDB-lite"/>
    </source>
</evidence>
<dbReference type="Gene3D" id="2.60.40.1450">
    <property type="entry name" value="LAG1, DNA binding domain"/>
    <property type="match status" value="1"/>
</dbReference>
<proteinExistence type="predicted"/>
<dbReference type="GO" id="GO:0003700">
    <property type="term" value="F:DNA-binding transcription factor activity"/>
    <property type="evidence" value="ECO:0007669"/>
    <property type="project" value="InterPro"/>
</dbReference>
<comment type="caution">
    <text evidence="2">The sequence shown here is derived from an EMBL/GenBank/DDBJ whole genome shotgun (WGS) entry which is preliminary data.</text>
</comment>
<keyword evidence="3" id="KW-1185">Reference proteome</keyword>
<dbReference type="Proteomes" id="UP001211907">
    <property type="component" value="Unassembled WGS sequence"/>
</dbReference>
<feature type="compositionally biased region" description="Basic and acidic residues" evidence="1">
    <location>
        <begin position="1"/>
        <end position="12"/>
    </location>
</feature>
<gene>
    <name evidence="2" type="ORF">HK100_011164</name>
</gene>
<protein>
    <submittedName>
        <fullName evidence="2">Uncharacterized protein</fullName>
    </submittedName>
</protein>